<sequence length="192" mass="21817">MRDAMPDFTRPDAGTVLISPWDVDDHGRQRRAVDATIAEWERAPKPAAFLSLTCFTSLDGRRVLNYAQWTDDEAHREFVRRHRPELVRGIDDAVPDIERPGLVRYRLHRSTGPVAAERGGVVSVEVHPADGPEQARRLADDLADAARDATAHVHVDVDGTRVLVLREWRDAPAHLEQRSFRLYRSLVHRPRS</sequence>
<dbReference type="Proteomes" id="UP001564626">
    <property type="component" value="Unassembled WGS sequence"/>
</dbReference>
<name>A0ABV4CNR6_9PSEU</name>
<accession>A0ABV4CNR6</accession>
<protein>
    <recommendedName>
        <fullName evidence="3">Antibiotic biosynthesis monooxygenase</fullName>
    </recommendedName>
</protein>
<dbReference type="EMBL" id="JBGEHV010000048">
    <property type="protein sequence ID" value="MEY8042083.1"/>
    <property type="molecule type" value="Genomic_DNA"/>
</dbReference>
<evidence type="ECO:0000313" key="1">
    <source>
        <dbReference type="EMBL" id="MEY8042083.1"/>
    </source>
</evidence>
<keyword evidence="2" id="KW-1185">Reference proteome</keyword>
<evidence type="ECO:0000313" key="2">
    <source>
        <dbReference type="Proteomes" id="UP001564626"/>
    </source>
</evidence>
<proteinExistence type="predicted"/>
<gene>
    <name evidence="1" type="ORF">AB8O55_21940</name>
</gene>
<evidence type="ECO:0008006" key="3">
    <source>
        <dbReference type="Google" id="ProtNLM"/>
    </source>
</evidence>
<dbReference type="InterPro" id="IPR011008">
    <property type="entry name" value="Dimeric_a/b-barrel"/>
</dbReference>
<dbReference type="Gene3D" id="3.30.70.100">
    <property type="match status" value="2"/>
</dbReference>
<organism evidence="1 2">
    <name type="scientific">Saccharopolyspora cebuensis</name>
    <dbReference type="NCBI Taxonomy" id="418759"/>
    <lineage>
        <taxon>Bacteria</taxon>
        <taxon>Bacillati</taxon>
        <taxon>Actinomycetota</taxon>
        <taxon>Actinomycetes</taxon>
        <taxon>Pseudonocardiales</taxon>
        <taxon>Pseudonocardiaceae</taxon>
        <taxon>Saccharopolyspora</taxon>
    </lineage>
</organism>
<reference evidence="1 2" key="1">
    <citation type="submission" date="2024-08" db="EMBL/GenBank/DDBJ databases">
        <title>Genome mining of Saccharopolyspora cebuensis PGLac3 from Nigerian medicinal plant.</title>
        <authorList>
            <person name="Ezeobiora C.E."/>
            <person name="Igbokwe N.H."/>
            <person name="Amin D.H."/>
            <person name="Mendie U.E."/>
        </authorList>
    </citation>
    <scope>NUCLEOTIDE SEQUENCE [LARGE SCALE GENOMIC DNA]</scope>
    <source>
        <strain evidence="1 2">PGLac3</strain>
    </source>
</reference>
<dbReference type="SUPFAM" id="SSF54909">
    <property type="entry name" value="Dimeric alpha+beta barrel"/>
    <property type="match status" value="1"/>
</dbReference>
<dbReference type="RefSeq" id="WP_345362952.1">
    <property type="nucleotide sequence ID" value="NZ_BAABII010000007.1"/>
</dbReference>
<comment type="caution">
    <text evidence="1">The sequence shown here is derived from an EMBL/GenBank/DDBJ whole genome shotgun (WGS) entry which is preliminary data.</text>
</comment>